<dbReference type="Proteomes" id="UP000179279">
    <property type="component" value="Unassembled WGS sequence"/>
</dbReference>
<dbReference type="AlphaFoldDB" id="A0A1G1WZB7"/>
<evidence type="ECO:0000313" key="2">
    <source>
        <dbReference type="EMBL" id="OGY32911.1"/>
    </source>
</evidence>
<accession>A0A1G1WZB7</accession>
<proteinExistence type="predicted"/>
<keyword evidence="1" id="KW-0472">Membrane</keyword>
<comment type="caution">
    <text evidence="2">The sequence shown here is derived from an EMBL/GenBank/DDBJ whole genome shotgun (WGS) entry which is preliminary data.</text>
</comment>
<feature type="transmembrane region" description="Helical" evidence="1">
    <location>
        <begin position="7"/>
        <end position="29"/>
    </location>
</feature>
<dbReference type="EMBL" id="MHDA01000001">
    <property type="protein sequence ID" value="OGY32911.1"/>
    <property type="molecule type" value="Genomic_DNA"/>
</dbReference>
<feature type="transmembrane region" description="Helical" evidence="1">
    <location>
        <begin position="104"/>
        <end position="121"/>
    </location>
</feature>
<evidence type="ECO:0000256" key="1">
    <source>
        <dbReference type="SAM" id="Phobius"/>
    </source>
</evidence>
<keyword evidence="1" id="KW-1133">Transmembrane helix</keyword>
<evidence type="ECO:0000313" key="3">
    <source>
        <dbReference type="Proteomes" id="UP000179279"/>
    </source>
</evidence>
<reference evidence="2 3" key="1">
    <citation type="journal article" date="2016" name="Nat. Commun.">
        <title>Thousands of microbial genomes shed light on interconnected biogeochemical processes in an aquifer system.</title>
        <authorList>
            <person name="Anantharaman K."/>
            <person name="Brown C.T."/>
            <person name="Hug L.A."/>
            <person name="Sharon I."/>
            <person name="Castelle C.J."/>
            <person name="Probst A.J."/>
            <person name="Thomas B.C."/>
            <person name="Singh A."/>
            <person name="Wilkins M.J."/>
            <person name="Karaoz U."/>
            <person name="Brodie E.L."/>
            <person name="Williams K.H."/>
            <person name="Hubbard S.S."/>
            <person name="Banfield J.F."/>
        </authorList>
    </citation>
    <scope>NUCLEOTIDE SEQUENCE [LARGE SCALE GENOMIC DNA]</scope>
</reference>
<feature type="transmembrane region" description="Helical" evidence="1">
    <location>
        <begin position="133"/>
        <end position="152"/>
    </location>
</feature>
<name>A0A1G1WZB7_9BACT</name>
<organism evidence="2 3">
    <name type="scientific">Candidatus Woykebacteria bacterium RIFCSPLOWO2_01_FULL_41_12</name>
    <dbReference type="NCBI Taxonomy" id="1802604"/>
    <lineage>
        <taxon>Bacteria</taxon>
        <taxon>Candidatus Woykeibacteriota</taxon>
    </lineage>
</organism>
<sequence>MNLLVKVGLLAAVATVFPFMIGLGIEAFYQSPKDPYEVCADKMPVYKEDQNRLPESDPEYKKCLDDQKAILNPYNRNVFIITTIAGFAAIAVGALYFSSEAMGPVAPGLVFGGLLTIMYGAGRSFEAVDKRLLFLELLVVLVGLIFVTRRYLKLTSKQ</sequence>
<protein>
    <submittedName>
        <fullName evidence="2">Uncharacterized protein</fullName>
    </submittedName>
</protein>
<keyword evidence="1" id="KW-0812">Transmembrane</keyword>
<feature type="transmembrane region" description="Helical" evidence="1">
    <location>
        <begin position="78"/>
        <end position="97"/>
    </location>
</feature>
<gene>
    <name evidence="2" type="ORF">A3A57_00450</name>
</gene>